<gene>
    <name evidence="9" type="ORF">AAG747_06330</name>
</gene>
<evidence type="ECO:0000256" key="2">
    <source>
        <dbReference type="ARBA" id="ARBA00006275"/>
    </source>
</evidence>
<feature type="domain" description="SusD-like N-terminal" evidence="8">
    <location>
        <begin position="106"/>
        <end position="235"/>
    </location>
</feature>
<name>A0AAW9S508_9BACT</name>
<keyword evidence="3 6" id="KW-0732">Signal</keyword>
<evidence type="ECO:0000259" key="8">
    <source>
        <dbReference type="Pfam" id="PF14322"/>
    </source>
</evidence>
<evidence type="ECO:0000256" key="1">
    <source>
        <dbReference type="ARBA" id="ARBA00004442"/>
    </source>
</evidence>
<evidence type="ECO:0000313" key="10">
    <source>
        <dbReference type="Proteomes" id="UP001403385"/>
    </source>
</evidence>
<feature type="chain" id="PRO_5043790927" evidence="6">
    <location>
        <begin position="23"/>
        <end position="589"/>
    </location>
</feature>
<dbReference type="InterPro" id="IPR012944">
    <property type="entry name" value="SusD_RagB_dom"/>
</dbReference>
<feature type="domain" description="RagB/SusD" evidence="7">
    <location>
        <begin position="280"/>
        <end position="589"/>
    </location>
</feature>
<comment type="caution">
    <text evidence="9">The sequence shown here is derived from an EMBL/GenBank/DDBJ whole genome shotgun (WGS) entry which is preliminary data.</text>
</comment>
<comment type="similarity">
    <text evidence="2">Belongs to the SusD family.</text>
</comment>
<keyword evidence="10" id="KW-1185">Reference proteome</keyword>
<keyword evidence="4" id="KW-0472">Membrane</keyword>
<evidence type="ECO:0000256" key="4">
    <source>
        <dbReference type="ARBA" id="ARBA00023136"/>
    </source>
</evidence>
<dbReference type="SUPFAM" id="SSF48452">
    <property type="entry name" value="TPR-like"/>
    <property type="match status" value="1"/>
</dbReference>
<dbReference type="GO" id="GO:0009279">
    <property type="term" value="C:cell outer membrane"/>
    <property type="evidence" value="ECO:0007669"/>
    <property type="project" value="UniProtKB-SubCell"/>
</dbReference>
<protein>
    <submittedName>
        <fullName evidence="9">RagB/SusD family nutrient uptake outer membrane protein</fullName>
    </submittedName>
</protein>
<dbReference type="Proteomes" id="UP001403385">
    <property type="component" value="Unassembled WGS sequence"/>
</dbReference>
<comment type="subcellular location">
    <subcellularLocation>
        <location evidence="1">Cell outer membrane</location>
    </subcellularLocation>
</comment>
<dbReference type="Gene3D" id="1.25.40.390">
    <property type="match status" value="1"/>
</dbReference>
<feature type="signal peptide" evidence="6">
    <location>
        <begin position="1"/>
        <end position="22"/>
    </location>
</feature>
<dbReference type="Pfam" id="PF07980">
    <property type="entry name" value="SusD_RagB"/>
    <property type="match status" value="1"/>
</dbReference>
<evidence type="ECO:0000256" key="6">
    <source>
        <dbReference type="SAM" id="SignalP"/>
    </source>
</evidence>
<accession>A0AAW9S508</accession>
<evidence type="ECO:0000256" key="5">
    <source>
        <dbReference type="ARBA" id="ARBA00023237"/>
    </source>
</evidence>
<evidence type="ECO:0000313" key="9">
    <source>
        <dbReference type="EMBL" id="MEN7547515.1"/>
    </source>
</evidence>
<keyword evidence="5" id="KW-0998">Cell outer membrane</keyword>
<dbReference type="PROSITE" id="PS51257">
    <property type="entry name" value="PROKAR_LIPOPROTEIN"/>
    <property type="match status" value="1"/>
</dbReference>
<dbReference type="InterPro" id="IPR011990">
    <property type="entry name" value="TPR-like_helical_dom_sf"/>
</dbReference>
<reference evidence="9 10" key="1">
    <citation type="submission" date="2024-04" db="EMBL/GenBank/DDBJ databases">
        <title>Novel genus in family Flammeovirgaceae.</title>
        <authorList>
            <person name="Nguyen T.H."/>
            <person name="Vuong T.Q."/>
            <person name="Le H."/>
            <person name="Kim S.-G."/>
        </authorList>
    </citation>
    <scope>NUCLEOTIDE SEQUENCE [LARGE SCALE GENOMIC DNA]</scope>
    <source>
        <strain evidence="9 10">JCM 23209</strain>
    </source>
</reference>
<dbReference type="EMBL" id="JBDKWZ010000003">
    <property type="protein sequence ID" value="MEN7547515.1"/>
    <property type="molecule type" value="Genomic_DNA"/>
</dbReference>
<sequence>MKTIFRASILVLLIVSATTYSCDDSFLDQPPIGAVGPDLIKDKRGVEGLLIGAYSLLDGAGGSGGWGASGTNWVYGSICSGEAYKGTDAGDQSDINPIERYESLPNNPYFEQKWRALYDGVGRSNDVLVFLEQVEDITEADITRITAETRFLRGHYHFEAKKIWGNIPYIDEAIAKQALEQNSLDPYKVPNTSNDVWQKIEADFKYAYDNLPETMSEKGRANKWAAGAYLAKAYMFQQKYTEAKPLLEEIIMNGTTAAGVPYGLNALYHDNFRTATNNSQEGVFEIQFSVNDGGGGDNGASLDILNFPYSSAAPGGCCGFFQPTQNLVNSFKTDGDGLPLLETYNNEDVKSDQGVASDEPFEPYADNLDPRLDWTVGRRGLPYLDWGEHDGQSWIRDQAYAGPYSPKKNVYYKEEEFSLTQPGNWTKGYVANNYRLIRFADVLLWAAECEVEIGSLDKAREYVNQIRARAANPDGWVKDDAGDPAANYVINTYPGGGAYPFDNQDNARSAIYFERKLEFAMEGHRFFDLVRWGIAEQEINSYLTAEQNKRQYLNGASFDATDVYFPIPEKAIVNSQVNGEPTLQQNDGY</sequence>
<organism evidence="9 10">
    <name type="scientific">Rapidithrix thailandica</name>
    <dbReference type="NCBI Taxonomy" id="413964"/>
    <lineage>
        <taxon>Bacteria</taxon>
        <taxon>Pseudomonadati</taxon>
        <taxon>Bacteroidota</taxon>
        <taxon>Cytophagia</taxon>
        <taxon>Cytophagales</taxon>
        <taxon>Flammeovirgaceae</taxon>
        <taxon>Rapidithrix</taxon>
    </lineage>
</organism>
<evidence type="ECO:0000259" key="7">
    <source>
        <dbReference type="Pfam" id="PF07980"/>
    </source>
</evidence>
<proteinExistence type="inferred from homology"/>
<dbReference type="InterPro" id="IPR033985">
    <property type="entry name" value="SusD-like_N"/>
</dbReference>
<evidence type="ECO:0000256" key="3">
    <source>
        <dbReference type="ARBA" id="ARBA00022729"/>
    </source>
</evidence>
<dbReference type="RefSeq" id="WP_346820303.1">
    <property type="nucleotide sequence ID" value="NZ_JBDKWZ010000003.1"/>
</dbReference>
<dbReference type="AlphaFoldDB" id="A0AAW9S508"/>
<dbReference type="Pfam" id="PF14322">
    <property type="entry name" value="SusD-like_3"/>
    <property type="match status" value="1"/>
</dbReference>